<dbReference type="AlphaFoldDB" id="A0A9Y1FMQ2"/>
<protein>
    <submittedName>
        <fullName evidence="2">Uncharacterized protein</fullName>
    </submittedName>
</protein>
<proteinExistence type="predicted"/>
<sequence>MPEIVIDSQRQKIHRLIRDLNIRYIKGSVDRRTYQILKQKYQKMLESLPHQIVKDKEIDEQQKSEQITKIQEEISNEIRRPVRSKVKIPSISLSSLPDIVKEELRIRYVMHLALNASSKIFQEELEAEKEYISGKISNEEYLEIKNLLETKQHKIFQNYYKLSNSLEELCRKHIFKRTHNNFLLFTNELSENLNRLRGKELDKFEVKGIIYEINNSVLRHRPILQKAIEETKKWLEYVKEEKESFLKFQEENESVLSEQEKDELKRKIRQLDIYITLLEEDVNDFEIDLKALDEVYGSHLEYQEMFSPLFSDLSSSVLKNLEKYNRFIRAMQFEEKITVCSSVVTRNLDYSAIKKLNSLWSYVNTPAVSQENELIGFVIGPGKLNDDFGVLIYKQSEVSISTARRVYDYFVAPNLLVKKVDSDDEKKLELLNEIPVVLPTVPFNYLVPDVLINYCKKKGFDLSQDLLKYLKQPEKILFVPIDSFERGDRKIHIKTGTVQEGGEILPNFDLKKSNNINKLLLENDKVVVQDIFNNEIGEAYSLISHPRKGHFLIVKLNQLPTEFYARIYDLLSNLEEDFSFEDTSIEDKKWKLLLNLSREYEKSEADIEDPSLLKKILVEKNTGILPHEVENEQYVLFSIGNLRIIGNSIQVAFCVPSFSIDAIFDLEGKVVENVKGKEIGVIYTVAIEKEPSLLIWSKIDLLLIASFISDDPVKLLKERKDFVDNLAISIGKYLSLAPQVALRPDNVIAFLNLIGKINTYDETVDVIEKFEPAKFSLERVISIDDNKVLIDVTDKDLIKLETTRPERKETEESFVASPDYYLNNVNNT</sequence>
<evidence type="ECO:0000313" key="2">
    <source>
        <dbReference type="EMBL" id="UJG41848.1"/>
    </source>
</evidence>
<organism evidence="2">
    <name type="scientific">Candidatus Heimdallarchaeum aukensis</name>
    <dbReference type="NCBI Taxonomy" id="2876573"/>
    <lineage>
        <taxon>Archaea</taxon>
        <taxon>Promethearchaeati</taxon>
        <taxon>Candidatus Heimdallarchaeota</taxon>
        <taxon>Candidatus Heimdallarchaeia (ex Rinke et al. 2021) (nom. nud.)</taxon>
        <taxon>Candidatus Heimdallarchaeales</taxon>
        <taxon>Candidatus Heimdallarchaeaceae</taxon>
        <taxon>Candidatus Heimdallarchaeum</taxon>
    </lineage>
</organism>
<dbReference type="Proteomes" id="UP001201020">
    <property type="component" value="Chromosome"/>
</dbReference>
<feature type="coiled-coil region" evidence="1">
    <location>
        <begin position="261"/>
        <end position="295"/>
    </location>
</feature>
<reference evidence="2" key="1">
    <citation type="journal article" date="2022" name="Nat. Microbiol.">
        <title>Unique mobile elements and scalable gene flow at the prokaryote-eukaryote boundary revealed by circularized Asgard archaea genomes.</title>
        <authorList>
            <person name="Wu F."/>
            <person name="Speth D.R."/>
            <person name="Philosof A."/>
            <person name="Cremiere A."/>
            <person name="Narayanan A."/>
            <person name="Barco R.A."/>
            <person name="Connon S.A."/>
            <person name="Amend J.P."/>
            <person name="Antoshechkin I.A."/>
            <person name="Orphan V.J."/>
        </authorList>
    </citation>
    <scope>NUCLEOTIDE SEQUENCE</scope>
    <source>
        <strain evidence="2">PM71</strain>
    </source>
</reference>
<dbReference type="EMBL" id="CP084166">
    <property type="protein sequence ID" value="UJG41848.1"/>
    <property type="molecule type" value="Genomic_DNA"/>
</dbReference>
<name>A0A9Y1FMQ2_9ARCH</name>
<evidence type="ECO:0000256" key="1">
    <source>
        <dbReference type="SAM" id="Coils"/>
    </source>
</evidence>
<keyword evidence="1" id="KW-0175">Coiled coil</keyword>
<accession>A0A9Y1FMQ2</accession>
<gene>
    <name evidence="2" type="ORF">K9W45_05135</name>
</gene>